<organism evidence="2 3">
    <name type="scientific">Pseudoleptotrichia goodfellowii</name>
    <dbReference type="NCBI Taxonomy" id="157692"/>
    <lineage>
        <taxon>Bacteria</taxon>
        <taxon>Fusobacteriati</taxon>
        <taxon>Fusobacteriota</taxon>
        <taxon>Fusobacteriia</taxon>
        <taxon>Fusobacteriales</taxon>
        <taxon>Leptotrichiaceae</taxon>
        <taxon>Pseudoleptotrichia</taxon>
    </lineage>
</organism>
<dbReference type="Proteomes" id="UP000321606">
    <property type="component" value="Chromosome"/>
</dbReference>
<gene>
    <name evidence="2" type="ORF">JCM16774_1750</name>
</gene>
<dbReference type="Gene3D" id="3.40.630.30">
    <property type="match status" value="1"/>
</dbReference>
<evidence type="ECO:0000313" key="3">
    <source>
        <dbReference type="Proteomes" id="UP000321606"/>
    </source>
</evidence>
<sequence length="180" mass="21403">MTNLNFREVSINDGYKEFLFLKSRKKENENGFRIKVPKDFNDFRTIIEELIRDKNRKISEERVPQTVYWVEKDREIIGLVKIRLVLSEKLKKKGGNIGYFISDKYRRKGYGKELLKNALKFFKDTENVIITCNKDNIASKKVIEYNNGKLMEIFDNSCIYKIIIKNSIDLNEKVQDNFEK</sequence>
<evidence type="ECO:0000313" key="2">
    <source>
        <dbReference type="EMBL" id="BBM36804.1"/>
    </source>
</evidence>
<dbReference type="PANTHER" id="PTHR39173">
    <property type="entry name" value="ACETYLTRANSFERASE"/>
    <property type="match status" value="1"/>
</dbReference>
<dbReference type="GO" id="GO:0016747">
    <property type="term" value="F:acyltransferase activity, transferring groups other than amino-acyl groups"/>
    <property type="evidence" value="ECO:0007669"/>
    <property type="project" value="InterPro"/>
</dbReference>
<dbReference type="RefSeq" id="WP_051411776.1">
    <property type="nucleotide sequence ID" value="NZ_AP019822.1"/>
</dbReference>
<keyword evidence="2" id="KW-0808">Transferase</keyword>
<dbReference type="KEGG" id="lgo:JCM16774_1750"/>
<dbReference type="OrthoDB" id="9797989at2"/>
<dbReference type="InterPro" id="IPR000182">
    <property type="entry name" value="GNAT_dom"/>
</dbReference>
<feature type="domain" description="N-acetyltransferase" evidence="1">
    <location>
        <begin position="30"/>
        <end position="169"/>
    </location>
</feature>
<dbReference type="AlphaFoldDB" id="A0A510JC78"/>
<dbReference type="PROSITE" id="PS51186">
    <property type="entry name" value="GNAT"/>
    <property type="match status" value="1"/>
</dbReference>
<accession>A0A510JC78</accession>
<proteinExistence type="predicted"/>
<evidence type="ECO:0000259" key="1">
    <source>
        <dbReference type="PROSITE" id="PS51186"/>
    </source>
</evidence>
<dbReference type="CDD" id="cd04301">
    <property type="entry name" value="NAT_SF"/>
    <property type="match status" value="1"/>
</dbReference>
<dbReference type="EMBL" id="AP019822">
    <property type="protein sequence ID" value="BBM36804.1"/>
    <property type="molecule type" value="Genomic_DNA"/>
</dbReference>
<dbReference type="SUPFAM" id="SSF55729">
    <property type="entry name" value="Acyl-CoA N-acyltransferases (Nat)"/>
    <property type="match status" value="1"/>
</dbReference>
<protein>
    <submittedName>
        <fullName evidence="2">Acetyltransferase, GNAT family</fullName>
    </submittedName>
</protein>
<dbReference type="Pfam" id="PF13302">
    <property type="entry name" value="Acetyltransf_3"/>
    <property type="match status" value="1"/>
</dbReference>
<dbReference type="STRING" id="714315.GCA_000516535_01758"/>
<reference evidence="2 3" key="1">
    <citation type="submission" date="2019-07" db="EMBL/GenBank/DDBJ databases">
        <title>Complete Genome Sequence of Leptotrichia goodfellowii Strain JCM 16774.</title>
        <authorList>
            <person name="Watanabe S."/>
            <person name="Cui L."/>
        </authorList>
    </citation>
    <scope>NUCLEOTIDE SEQUENCE [LARGE SCALE GENOMIC DNA]</scope>
    <source>
        <strain evidence="2 3">JCM16774</strain>
    </source>
</reference>
<dbReference type="InterPro" id="IPR016181">
    <property type="entry name" value="Acyl_CoA_acyltransferase"/>
</dbReference>
<name>A0A510JC78_9FUSO</name>
<dbReference type="PANTHER" id="PTHR39173:SF1">
    <property type="entry name" value="ACETYLTRANSFERASE"/>
    <property type="match status" value="1"/>
</dbReference>